<feature type="domain" description="Aromatic amino acid beta-eliminating lyase/threonine aldolase" evidence="6">
    <location>
        <begin position="17"/>
        <end position="301"/>
    </location>
</feature>
<evidence type="ECO:0000313" key="7">
    <source>
        <dbReference type="EMBL" id="OAN44549.1"/>
    </source>
</evidence>
<dbReference type="GO" id="GO:0006567">
    <property type="term" value="P:L-threonine catabolic process"/>
    <property type="evidence" value="ECO:0007669"/>
    <property type="project" value="TreeGrafter"/>
</dbReference>
<dbReference type="OrthoDB" id="9774495at2"/>
<sequence>MQGYVLPVADAPDDRIDLRSDTVTLPSPAMRAAMAQAALGDDVYGEDPTVNALERLAAERVGKEAAVLVASGTMGNLAALLAHCQRGQRVILGNESHIYHYEAGGASALGGLVYHPLPTAGDGTIDLAALAEAAATINDNHFAPPGVICLENTNNRRGGVVLAPEYLAQVHALARAHGLPVHLDGARIFNAAVALGVPVTDLTMHVDTVMFCLSKGLAAPVGSIVAGPADVIARVRRARKMLGGGMRQAGVIAAAGIVALTEMVDRLAEDHVNARLLAAGLAELPGVQIDLSKVQTNIVRFTFAHPRLSVDEFLAALRARGILMGSMSHTSIRAVTHYGIERMHIEHVISVAAEILA</sequence>
<keyword evidence="8" id="KW-1185">Reference proteome</keyword>
<dbReference type="PANTHER" id="PTHR48097:SF9">
    <property type="entry name" value="L-THREONINE ALDOLASE"/>
    <property type="match status" value="1"/>
</dbReference>
<dbReference type="GO" id="GO:0005829">
    <property type="term" value="C:cytosol"/>
    <property type="evidence" value="ECO:0007669"/>
    <property type="project" value="TreeGrafter"/>
</dbReference>
<dbReference type="Pfam" id="PF01212">
    <property type="entry name" value="Beta_elim_lyase"/>
    <property type="match status" value="1"/>
</dbReference>
<dbReference type="PIRSF" id="PIRSF017617">
    <property type="entry name" value="Thr_aldolase"/>
    <property type="match status" value="1"/>
</dbReference>
<proteinExistence type="inferred from homology"/>
<evidence type="ECO:0000256" key="4">
    <source>
        <dbReference type="ARBA" id="ARBA00023239"/>
    </source>
</evidence>
<evidence type="ECO:0000256" key="1">
    <source>
        <dbReference type="ARBA" id="ARBA00001933"/>
    </source>
</evidence>
<protein>
    <submittedName>
        <fullName evidence="7">Threonine aldolase</fullName>
    </submittedName>
</protein>
<dbReference type="NCBIfam" id="NF007825">
    <property type="entry name" value="PRK10534.1"/>
    <property type="match status" value="1"/>
</dbReference>
<comment type="caution">
    <text evidence="7">The sequence shown here is derived from an EMBL/GenBank/DDBJ whole genome shotgun (WGS) entry which is preliminary data.</text>
</comment>
<keyword evidence="4" id="KW-0456">Lyase</keyword>
<dbReference type="InterPro" id="IPR001597">
    <property type="entry name" value="ArAA_b-elim_lyase/Thr_aldolase"/>
</dbReference>
<keyword evidence="3" id="KW-0663">Pyridoxal phosphate</keyword>
<dbReference type="NCBIfam" id="NF041359">
    <property type="entry name" value="GntG_guanitoxin"/>
    <property type="match status" value="1"/>
</dbReference>
<dbReference type="Gene3D" id="3.90.1150.10">
    <property type="entry name" value="Aspartate Aminotransferase, domain 1"/>
    <property type="match status" value="1"/>
</dbReference>
<dbReference type="InterPro" id="IPR015422">
    <property type="entry name" value="PyrdxlP-dep_Trfase_small"/>
</dbReference>
<dbReference type="AlphaFoldDB" id="A0A178M713"/>
<dbReference type="SUPFAM" id="SSF53383">
    <property type="entry name" value="PLP-dependent transferases"/>
    <property type="match status" value="1"/>
</dbReference>
<accession>A0A178M713</accession>
<comment type="cofactor">
    <cofactor evidence="1">
        <name>pyridoxal 5'-phosphate</name>
        <dbReference type="ChEBI" id="CHEBI:597326"/>
    </cofactor>
</comment>
<dbReference type="Proteomes" id="UP000078287">
    <property type="component" value="Unassembled WGS sequence"/>
</dbReference>
<dbReference type="FunFam" id="3.40.640.10:FF:000030">
    <property type="entry name" value="Low-specificity L-threonine aldolase"/>
    <property type="match status" value="1"/>
</dbReference>
<reference evidence="7 8" key="1">
    <citation type="submission" date="2016-04" db="EMBL/GenBank/DDBJ databases">
        <title>Chloroflexus islandicus sp. nov., a thermophilic filamentous anoxygenic phototrophic bacterium from geyser Strokkur (Iceland).</title>
        <authorList>
            <person name="Gaisin V.A."/>
            <person name="Kalashnikov A.M."/>
            <person name="Sukhacheva M.V."/>
            <person name="Grouzdev D.S."/>
            <person name="Ivanov T.M."/>
            <person name="Kuznetsov B."/>
            <person name="Gorlenko V.M."/>
        </authorList>
    </citation>
    <scope>NUCLEOTIDE SEQUENCE [LARGE SCALE GENOMIC DNA]</scope>
    <source>
        <strain evidence="8">isl-2</strain>
    </source>
</reference>
<dbReference type="InterPro" id="IPR023603">
    <property type="entry name" value="Low_specificity_L-TA-like"/>
</dbReference>
<gene>
    <name evidence="7" type="ORF">A6A03_16530</name>
</gene>
<dbReference type="RefSeq" id="WP_066789129.1">
    <property type="nucleotide sequence ID" value="NZ_LWQS01000065.1"/>
</dbReference>
<evidence type="ECO:0000256" key="5">
    <source>
        <dbReference type="PIRSR" id="PIRSR017617-1"/>
    </source>
</evidence>
<dbReference type="STRING" id="1707952.A6A03_16530"/>
<dbReference type="CDD" id="cd06502">
    <property type="entry name" value="TA_like"/>
    <property type="match status" value="1"/>
</dbReference>
<evidence type="ECO:0000259" key="6">
    <source>
        <dbReference type="Pfam" id="PF01212"/>
    </source>
</evidence>
<dbReference type="InterPro" id="IPR015424">
    <property type="entry name" value="PyrdxlP-dep_Trfase"/>
</dbReference>
<organism evidence="7 8">
    <name type="scientific">Chloroflexus islandicus</name>
    <dbReference type="NCBI Taxonomy" id="1707952"/>
    <lineage>
        <taxon>Bacteria</taxon>
        <taxon>Bacillati</taxon>
        <taxon>Chloroflexota</taxon>
        <taxon>Chloroflexia</taxon>
        <taxon>Chloroflexales</taxon>
        <taxon>Chloroflexineae</taxon>
        <taxon>Chloroflexaceae</taxon>
        <taxon>Chloroflexus</taxon>
    </lineage>
</organism>
<comment type="similarity">
    <text evidence="2">Belongs to the threonine aldolase family.</text>
</comment>
<dbReference type="GO" id="GO:0006545">
    <property type="term" value="P:glycine biosynthetic process"/>
    <property type="evidence" value="ECO:0007669"/>
    <property type="project" value="TreeGrafter"/>
</dbReference>
<evidence type="ECO:0000256" key="3">
    <source>
        <dbReference type="ARBA" id="ARBA00022898"/>
    </source>
</evidence>
<dbReference type="InterPro" id="IPR015421">
    <property type="entry name" value="PyrdxlP-dep_Trfase_major"/>
</dbReference>
<evidence type="ECO:0000313" key="8">
    <source>
        <dbReference type="Proteomes" id="UP000078287"/>
    </source>
</evidence>
<dbReference type="Gene3D" id="3.40.640.10">
    <property type="entry name" value="Type I PLP-dependent aspartate aminotransferase-like (Major domain)"/>
    <property type="match status" value="1"/>
</dbReference>
<dbReference type="EMBL" id="LWQS01000065">
    <property type="protein sequence ID" value="OAN44549.1"/>
    <property type="molecule type" value="Genomic_DNA"/>
</dbReference>
<feature type="modified residue" description="N6-(pyridoxal phosphate)lysine" evidence="5">
    <location>
        <position position="215"/>
    </location>
</feature>
<evidence type="ECO:0000256" key="2">
    <source>
        <dbReference type="ARBA" id="ARBA00006966"/>
    </source>
</evidence>
<dbReference type="GO" id="GO:0008732">
    <property type="term" value="F:L-allo-threonine aldolase activity"/>
    <property type="evidence" value="ECO:0007669"/>
    <property type="project" value="TreeGrafter"/>
</dbReference>
<dbReference type="PANTHER" id="PTHR48097">
    <property type="entry name" value="L-THREONINE ALDOLASE-RELATED"/>
    <property type="match status" value="1"/>
</dbReference>
<dbReference type="FunFam" id="3.90.1150.10:FF:000041">
    <property type="entry name" value="Low-specificity L-threonine aldolase"/>
    <property type="match status" value="1"/>
</dbReference>
<name>A0A178M713_9CHLR</name>